<evidence type="ECO:0000256" key="1">
    <source>
        <dbReference type="ARBA" id="ARBA00009341"/>
    </source>
</evidence>
<comment type="similarity">
    <text evidence="1">Belongs to the WD repeat RBAP46/RBAP48/MSI1 family.</text>
</comment>
<gene>
    <name evidence="6" type="ORF">OIU79_000883</name>
</gene>
<protein>
    <submittedName>
        <fullName evidence="6">GLUTAMATE-RICH WD REPEAT-CONTAINING PROTEIN 1</fullName>
    </submittedName>
</protein>
<dbReference type="GO" id="GO:0042254">
    <property type="term" value="P:ribosome biogenesis"/>
    <property type="evidence" value="ECO:0007669"/>
    <property type="project" value="TreeGrafter"/>
</dbReference>
<feature type="compositionally biased region" description="Basic residues" evidence="4">
    <location>
        <begin position="1"/>
        <end position="16"/>
    </location>
</feature>
<evidence type="ECO:0000313" key="7">
    <source>
        <dbReference type="Proteomes" id="UP001151532"/>
    </source>
</evidence>
<keyword evidence="3" id="KW-0677">Repeat</keyword>
<dbReference type="Pfam" id="PF12265">
    <property type="entry name" value="CAF1C_H4-bd"/>
    <property type="match status" value="1"/>
</dbReference>
<evidence type="ECO:0000256" key="2">
    <source>
        <dbReference type="ARBA" id="ARBA00022574"/>
    </source>
</evidence>
<dbReference type="Proteomes" id="UP001151532">
    <property type="component" value="Chromosome 7"/>
</dbReference>
<dbReference type="Gene3D" id="2.130.10.10">
    <property type="entry name" value="YVTN repeat-like/Quinoprotein amine dehydrogenase"/>
    <property type="match status" value="1"/>
</dbReference>
<comment type="caution">
    <text evidence="6">The sequence shown here is derived from an EMBL/GenBank/DDBJ whole genome shotgun (WGS) entry which is preliminary data.</text>
</comment>
<dbReference type="GO" id="GO:0005730">
    <property type="term" value="C:nucleolus"/>
    <property type="evidence" value="ECO:0007669"/>
    <property type="project" value="TreeGrafter"/>
</dbReference>
<keyword evidence="2" id="KW-0853">WD repeat</keyword>
<proteinExistence type="inferred from homology"/>
<dbReference type="OrthoDB" id="2161379at2759"/>
<dbReference type="AlphaFoldDB" id="A0A9Q0V381"/>
<dbReference type="EMBL" id="JAPFFK010000010">
    <property type="protein sequence ID" value="KAJ6740856.1"/>
    <property type="molecule type" value="Genomic_DNA"/>
</dbReference>
<evidence type="ECO:0000313" key="6">
    <source>
        <dbReference type="EMBL" id="KAJ6740856.1"/>
    </source>
</evidence>
<evidence type="ECO:0000259" key="5">
    <source>
        <dbReference type="Pfam" id="PF12265"/>
    </source>
</evidence>
<dbReference type="PANTHER" id="PTHR45903:SF1">
    <property type="entry name" value="GLUTAMATE-RICH WD REPEAT-CONTAINING PROTEIN 1"/>
    <property type="match status" value="1"/>
</dbReference>
<evidence type="ECO:0000256" key="4">
    <source>
        <dbReference type="SAM" id="MobiDB-lite"/>
    </source>
</evidence>
<reference evidence="6" key="2">
    <citation type="journal article" date="2023" name="Int. J. Mol. Sci.">
        <title>De Novo Assembly and Annotation of 11 Diverse Shrub Willow (Salix) Genomes Reveals Novel Gene Organization in Sex-Linked Regions.</title>
        <authorList>
            <person name="Hyden B."/>
            <person name="Feng K."/>
            <person name="Yates T.B."/>
            <person name="Jawdy S."/>
            <person name="Cereghino C."/>
            <person name="Smart L.B."/>
            <person name="Muchero W."/>
        </authorList>
    </citation>
    <scope>NUCLEOTIDE SEQUENCE</scope>
    <source>
        <tissue evidence="6">Shoot tip</tissue>
    </source>
</reference>
<dbReference type="PANTHER" id="PTHR45903">
    <property type="entry name" value="GLUTAMATE-RICH WD REPEAT-CONTAINING PROTEIN 1"/>
    <property type="match status" value="1"/>
</dbReference>
<sequence>MVRSIKNPKKAKRKNKKGDGSSSSSSVPSMPTKVWQPGVDNLEEGEELECDPTAYNCLHAFHIGWPCLSFDVVRDSLGLLRTDFPHTVYFVAGTQAENPDWNSIGIFKVSNVSGKRRELVVLGSLVVLPVGQSDYGYKDEKAGAQSRTRRGKFSSIWFCQSILRDSNQESSAEPLTPFIRIGLVPFI</sequence>
<dbReference type="InterPro" id="IPR022052">
    <property type="entry name" value="Histone-bd_RBBP4-like_N"/>
</dbReference>
<reference evidence="6" key="1">
    <citation type="submission" date="2022-11" db="EMBL/GenBank/DDBJ databases">
        <authorList>
            <person name="Hyden B.L."/>
            <person name="Feng K."/>
            <person name="Yates T."/>
            <person name="Jawdy S."/>
            <person name="Smart L.B."/>
            <person name="Muchero W."/>
        </authorList>
    </citation>
    <scope>NUCLEOTIDE SEQUENCE</scope>
    <source>
        <tissue evidence="6">Shoot tip</tissue>
    </source>
</reference>
<accession>A0A9Q0V381</accession>
<name>A0A9Q0V381_SALPP</name>
<feature type="region of interest" description="Disordered" evidence="4">
    <location>
        <begin position="1"/>
        <end position="36"/>
    </location>
</feature>
<dbReference type="InterPro" id="IPR051972">
    <property type="entry name" value="Glutamate-rich_WD_repeat"/>
</dbReference>
<feature type="domain" description="Histone-binding protein RBBP4-like N-terminal" evidence="5">
    <location>
        <begin position="46"/>
        <end position="112"/>
    </location>
</feature>
<organism evidence="6 7">
    <name type="scientific">Salix purpurea</name>
    <name type="common">Purple osier willow</name>
    <dbReference type="NCBI Taxonomy" id="77065"/>
    <lineage>
        <taxon>Eukaryota</taxon>
        <taxon>Viridiplantae</taxon>
        <taxon>Streptophyta</taxon>
        <taxon>Embryophyta</taxon>
        <taxon>Tracheophyta</taxon>
        <taxon>Spermatophyta</taxon>
        <taxon>Magnoliopsida</taxon>
        <taxon>eudicotyledons</taxon>
        <taxon>Gunneridae</taxon>
        <taxon>Pentapetalae</taxon>
        <taxon>rosids</taxon>
        <taxon>fabids</taxon>
        <taxon>Malpighiales</taxon>
        <taxon>Salicaceae</taxon>
        <taxon>Saliceae</taxon>
        <taxon>Salix</taxon>
    </lineage>
</organism>
<evidence type="ECO:0000256" key="3">
    <source>
        <dbReference type="ARBA" id="ARBA00022737"/>
    </source>
</evidence>
<dbReference type="InterPro" id="IPR015943">
    <property type="entry name" value="WD40/YVTN_repeat-like_dom_sf"/>
</dbReference>
<keyword evidence="7" id="KW-1185">Reference proteome</keyword>